<feature type="domain" description="GspL periplasmic" evidence="12">
    <location>
        <begin position="215"/>
        <end position="363"/>
    </location>
</feature>
<dbReference type="NCBIfam" id="TIGR01709">
    <property type="entry name" value="typeII_sec_gspL"/>
    <property type="match status" value="1"/>
</dbReference>
<keyword evidence="6 10" id="KW-0812">Transmembrane</keyword>
<keyword evidence="7" id="KW-0653">Protein transport</keyword>
<dbReference type="AlphaFoldDB" id="A0A059F984"/>
<dbReference type="STRING" id="1280952.HJA_13295"/>
<proteinExistence type="inferred from homology"/>
<dbReference type="Gene3D" id="3.30.420.380">
    <property type="match status" value="1"/>
</dbReference>
<dbReference type="Proteomes" id="UP000024816">
    <property type="component" value="Unassembled WGS sequence"/>
</dbReference>
<dbReference type="GO" id="GO:0009276">
    <property type="term" value="C:Gram-negative-bacterium-type cell wall"/>
    <property type="evidence" value="ECO:0007669"/>
    <property type="project" value="InterPro"/>
</dbReference>
<evidence type="ECO:0000256" key="2">
    <source>
        <dbReference type="ARBA" id="ARBA00005318"/>
    </source>
</evidence>
<feature type="domain" description="GspL cytoplasmic actin-ATPase-like" evidence="11">
    <location>
        <begin position="37"/>
        <end position="134"/>
    </location>
</feature>
<dbReference type="SUPFAM" id="SSF53067">
    <property type="entry name" value="Actin-like ATPase domain"/>
    <property type="match status" value="1"/>
</dbReference>
<protein>
    <submittedName>
        <fullName evidence="13">General secretion pathway protein L</fullName>
    </submittedName>
</protein>
<dbReference type="GO" id="GO:0015628">
    <property type="term" value="P:protein secretion by the type II secretion system"/>
    <property type="evidence" value="ECO:0007669"/>
    <property type="project" value="InterPro"/>
</dbReference>
<dbReference type="Pfam" id="PF12693">
    <property type="entry name" value="GspL_C"/>
    <property type="match status" value="1"/>
</dbReference>
<evidence type="ECO:0000313" key="14">
    <source>
        <dbReference type="Proteomes" id="UP000024816"/>
    </source>
</evidence>
<evidence type="ECO:0000256" key="7">
    <source>
        <dbReference type="ARBA" id="ARBA00022927"/>
    </source>
</evidence>
<dbReference type="RefSeq" id="WP_035583144.1">
    <property type="nucleotide sequence ID" value="NZ_ARYJ01000009.1"/>
</dbReference>
<dbReference type="GO" id="GO:0015627">
    <property type="term" value="C:type II protein secretion system complex"/>
    <property type="evidence" value="ECO:0007669"/>
    <property type="project" value="InterPro"/>
</dbReference>
<dbReference type="GO" id="GO:0005886">
    <property type="term" value="C:plasma membrane"/>
    <property type="evidence" value="ECO:0007669"/>
    <property type="project" value="UniProtKB-SubCell"/>
</dbReference>
<dbReference type="Gene3D" id="3.30.1360.100">
    <property type="entry name" value="General secretion pathway protein M, EpsM"/>
    <property type="match status" value="1"/>
</dbReference>
<organism evidence="13 14">
    <name type="scientific">Hyphomonas jannaschiana VP2</name>
    <dbReference type="NCBI Taxonomy" id="1280952"/>
    <lineage>
        <taxon>Bacteria</taxon>
        <taxon>Pseudomonadati</taxon>
        <taxon>Pseudomonadota</taxon>
        <taxon>Alphaproteobacteria</taxon>
        <taxon>Hyphomonadales</taxon>
        <taxon>Hyphomonadaceae</taxon>
        <taxon>Hyphomonas</taxon>
    </lineage>
</organism>
<comment type="subcellular location">
    <subcellularLocation>
        <location evidence="1">Cell inner membrane</location>
        <topology evidence="1">Single-pass membrane protein</topology>
    </subcellularLocation>
</comment>
<keyword evidence="5" id="KW-0997">Cell inner membrane</keyword>
<evidence type="ECO:0000256" key="6">
    <source>
        <dbReference type="ARBA" id="ARBA00022692"/>
    </source>
</evidence>
<reference evidence="13 14" key="1">
    <citation type="journal article" date="2014" name="Antonie Van Leeuwenhoek">
        <title>Hyphomonas beringensis sp. nov. and Hyphomonas chukchiensis sp. nov., isolated from surface seawater of the Bering Sea and Chukchi Sea.</title>
        <authorList>
            <person name="Li C."/>
            <person name="Lai Q."/>
            <person name="Li G."/>
            <person name="Dong C."/>
            <person name="Wang J."/>
            <person name="Liao Y."/>
            <person name="Shao Z."/>
        </authorList>
    </citation>
    <scope>NUCLEOTIDE SEQUENCE [LARGE SCALE GENOMIC DNA]</scope>
    <source>
        <strain evidence="13 14">VP2</strain>
    </source>
</reference>
<comment type="caution">
    <text evidence="13">The sequence shown here is derived from an EMBL/GenBank/DDBJ whole genome shotgun (WGS) entry which is preliminary data.</text>
</comment>
<keyword evidence="3" id="KW-0813">Transport</keyword>
<comment type="similarity">
    <text evidence="2">Belongs to the GSP L family.</text>
</comment>
<dbReference type="InterPro" id="IPR043129">
    <property type="entry name" value="ATPase_NBD"/>
</dbReference>
<accession>A0A059F984</accession>
<gene>
    <name evidence="13" type="ORF">HJA_13295</name>
</gene>
<evidence type="ECO:0000259" key="12">
    <source>
        <dbReference type="Pfam" id="PF12693"/>
    </source>
</evidence>
<dbReference type="InterPro" id="IPR025691">
    <property type="entry name" value="GspL_pp_dom"/>
</dbReference>
<name>A0A059F984_9PROT</name>
<evidence type="ECO:0000256" key="8">
    <source>
        <dbReference type="ARBA" id="ARBA00022989"/>
    </source>
</evidence>
<evidence type="ECO:0000313" key="13">
    <source>
        <dbReference type="EMBL" id="KCZ87179.1"/>
    </source>
</evidence>
<evidence type="ECO:0000256" key="4">
    <source>
        <dbReference type="ARBA" id="ARBA00022475"/>
    </source>
</evidence>
<dbReference type="OrthoDB" id="8479085at2"/>
<evidence type="ECO:0000256" key="3">
    <source>
        <dbReference type="ARBA" id="ARBA00022448"/>
    </source>
</evidence>
<dbReference type="InterPro" id="IPR024230">
    <property type="entry name" value="GspL_cyto_dom"/>
</dbReference>
<dbReference type="eggNOG" id="COG3297">
    <property type="taxonomic scope" value="Bacteria"/>
</dbReference>
<dbReference type="PIRSF" id="PIRSF015761">
    <property type="entry name" value="Protein_L"/>
    <property type="match status" value="1"/>
</dbReference>
<feature type="transmembrane region" description="Helical" evidence="10">
    <location>
        <begin position="217"/>
        <end position="237"/>
    </location>
</feature>
<evidence type="ECO:0000256" key="1">
    <source>
        <dbReference type="ARBA" id="ARBA00004377"/>
    </source>
</evidence>
<dbReference type="InterPro" id="IPR007812">
    <property type="entry name" value="T2SS_protein-GspL"/>
</dbReference>
<evidence type="ECO:0000259" key="11">
    <source>
        <dbReference type="Pfam" id="PF05134"/>
    </source>
</evidence>
<sequence length="367" mass="39372">MARHFVGLLPAPGEGWRFATVDQGGVSVERTDVMPSGSDEVTIIVPATEVALAQVRLVGNRRADWLRAARFAVEDDVSVPVETLHVAIDPRRKSGEQAGACLVSKALMDQWMARLAEAGLEDAHLVPDVTLLPAGAPPQDVGRHIIFAGEGVRLAIDKSLPEELVSVLLDKAGHRTETPDDVLLLMAGYIASGETGIDLRQAEFARKAELPVDFKRFRLLAGLAAALAVVWGLYTFASIQTMKRLEAELTQQTRDNFTALFPGEPVPSNILTAVRQRSGGPQGRTASFRQMTGVLYAALGQAEGTRLSSLRYDAETGQLQAKLVYGAFGDDEALKASIETGGLSVRLGDARVEDGRVVGDLILELPS</sequence>
<dbReference type="PATRIC" id="fig|1280952.3.peg.2660"/>
<evidence type="ECO:0000256" key="9">
    <source>
        <dbReference type="ARBA" id="ARBA00023136"/>
    </source>
</evidence>
<keyword evidence="4" id="KW-1003">Cell membrane</keyword>
<evidence type="ECO:0000256" key="10">
    <source>
        <dbReference type="SAM" id="Phobius"/>
    </source>
</evidence>
<keyword evidence="9 10" id="KW-0472">Membrane</keyword>
<evidence type="ECO:0000256" key="5">
    <source>
        <dbReference type="ARBA" id="ARBA00022519"/>
    </source>
</evidence>
<dbReference type="Pfam" id="PF05134">
    <property type="entry name" value="T2SSL"/>
    <property type="match status" value="1"/>
</dbReference>
<keyword evidence="8 10" id="KW-1133">Transmembrane helix</keyword>
<dbReference type="EMBL" id="ARYJ01000009">
    <property type="protein sequence ID" value="KCZ87179.1"/>
    <property type="molecule type" value="Genomic_DNA"/>
</dbReference>
<keyword evidence="14" id="KW-1185">Reference proteome</keyword>
<dbReference type="CDD" id="cd24017">
    <property type="entry name" value="ASKHA_T2SSL_N"/>
    <property type="match status" value="1"/>
</dbReference>